<proteinExistence type="inferred from homology"/>
<dbReference type="PIRSF" id="PIRSF016262">
    <property type="entry name" value="LPLase"/>
    <property type="match status" value="1"/>
</dbReference>
<dbReference type="AlphaFoldDB" id="A0A0P9HE25"/>
<dbReference type="EC" id="2.3.1.181" evidence="5 6"/>
<comment type="subcellular location">
    <subcellularLocation>
        <location evidence="5">Cytoplasm</location>
    </subcellularLocation>
</comment>
<evidence type="ECO:0000256" key="3">
    <source>
        <dbReference type="ARBA" id="ARBA00023315"/>
    </source>
</evidence>
<sequence>MTSPTETETRAVTVLHAGQMDYTAAWARQRELGRMRSAGTIADTLMLVEHPHTYTFGSRPKPEQLLVPHETLAAQGVALVEADRGGDITYHGPGQIVGYPILKLSRYGGDVLRYLRMLEETIIAALAGYGIAGERIAGLTGVWVGGAKICAIGVKLSASGVTQHGFALNVNTDLRFFEQIIPCGIADRGVTSLERVLGSAPPRAEVEARVIAAFGRVFGAQME</sequence>
<dbReference type="Proteomes" id="UP000050509">
    <property type="component" value="Unassembled WGS sequence"/>
</dbReference>
<dbReference type="InterPro" id="IPR020605">
    <property type="entry name" value="Octanoyltransferase_CS"/>
</dbReference>
<dbReference type="GO" id="GO:0033819">
    <property type="term" value="F:lipoyl(octanoyl) transferase activity"/>
    <property type="evidence" value="ECO:0007669"/>
    <property type="project" value="UniProtKB-EC"/>
</dbReference>
<evidence type="ECO:0000313" key="11">
    <source>
        <dbReference type="EMBL" id="KPV52950.1"/>
    </source>
</evidence>
<comment type="caution">
    <text evidence="11">The sequence shown here is derived from an EMBL/GenBank/DDBJ whole genome shotgun (WGS) entry which is preliminary data.</text>
</comment>
<evidence type="ECO:0000256" key="2">
    <source>
        <dbReference type="ARBA" id="ARBA00022679"/>
    </source>
</evidence>
<comment type="function">
    <text evidence="4 5 6">Catalyzes the transfer of endogenously produced octanoic acid from octanoyl-acyl-carrier-protein onto the lipoyl domains of lipoate-dependent enzymes. Lipoyl-ACP can also act as a substrate although octanoyl-ACP is likely to be the physiological substrate.</text>
</comment>
<dbReference type="Gene3D" id="3.30.930.10">
    <property type="entry name" value="Bira Bifunctional Protein, Domain 2"/>
    <property type="match status" value="1"/>
</dbReference>
<dbReference type="CDD" id="cd16444">
    <property type="entry name" value="LipB"/>
    <property type="match status" value="1"/>
</dbReference>
<dbReference type="GO" id="GO:0005737">
    <property type="term" value="C:cytoplasm"/>
    <property type="evidence" value="ECO:0007669"/>
    <property type="project" value="UniProtKB-SubCell"/>
</dbReference>
<dbReference type="NCBIfam" id="TIGR00214">
    <property type="entry name" value="lipB"/>
    <property type="match status" value="1"/>
</dbReference>
<evidence type="ECO:0000256" key="6">
    <source>
        <dbReference type="PIRNR" id="PIRNR016262"/>
    </source>
</evidence>
<feature type="binding site" evidence="5 8">
    <location>
        <begin position="151"/>
        <end position="153"/>
    </location>
    <ligand>
        <name>substrate</name>
    </ligand>
</feature>
<comment type="similarity">
    <text evidence="5 6">Belongs to the LipB family.</text>
</comment>
<dbReference type="PANTHER" id="PTHR10993">
    <property type="entry name" value="OCTANOYLTRANSFERASE"/>
    <property type="match status" value="1"/>
</dbReference>
<dbReference type="InterPro" id="IPR000544">
    <property type="entry name" value="Octanoyltransferase"/>
</dbReference>
<dbReference type="UniPathway" id="UPA00538">
    <property type="reaction ID" value="UER00592"/>
</dbReference>
<dbReference type="PROSITE" id="PS51733">
    <property type="entry name" value="BPL_LPL_CATALYTIC"/>
    <property type="match status" value="1"/>
</dbReference>
<feature type="binding site" evidence="5 8">
    <location>
        <begin position="165"/>
        <end position="167"/>
    </location>
    <ligand>
        <name>substrate</name>
    </ligand>
</feature>
<organism evidence="11 12">
    <name type="scientific">Kouleothrix aurantiaca</name>
    <dbReference type="NCBI Taxonomy" id="186479"/>
    <lineage>
        <taxon>Bacteria</taxon>
        <taxon>Bacillati</taxon>
        <taxon>Chloroflexota</taxon>
        <taxon>Chloroflexia</taxon>
        <taxon>Chloroflexales</taxon>
        <taxon>Roseiflexineae</taxon>
        <taxon>Roseiflexaceae</taxon>
        <taxon>Kouleothrix</taxon>
    </lineage>
</organism>
<feature type="domain" description="BPL/LPL catalytic" evidence="10">
    <location>
        <begin position="39"/>
        <end position="222"/>
    </location>
</feature>
<gene>
    <name evidence="5" type="primary">lipB</name>
    <name evidence="11" type="ORF">SE17_12470</name>
</gene>
<evidence type="ECO:0000313" key="12">
    <source>
        <dbReference type="Proteomes" id="UP000050509"/>
    </source>
</evidence>
<evidence type="ECO:0000256" key="5">
    <source>
        <dbReference type="HAMAP-Rule" id="MF_00013"/>
    </source>
</evidence>
<dbReference type="NCBIfam" id="NF010925">
    <property type="entry name" value="PRK14345.1"/>
    <property type="match status" value="1"/>
</dbReference>
<evidence type="ECO:0000256" key="9">
    <source>
        <dbReference type="PIRSR" id="PIRSR016262-3"/>
    </source>
</evidence>
<feature type="binding site" evidence="5 8">
    <location>
        <begin position="84"/>
        <end position="91"/>
    </location>
    <ligand>
        <name>substrate</name>
    </ligand>
</feature>
<dbReference type="EMBL" id="LJCR01000384">
    <property type="protein sequence ID" value="KPV52950.1"/>
    <property type="molecule type" value="Genomic_DNA"/>
</dbReference>
<comment type="miscellaneous">
    <text evidence="5">In the reaction, the free carboxyl group of octanoic acid is attached via an amide linkage to the epsilon-amino group of a specific lysine residue of lipoyl domains of lipoate-dependent enzymes.</text>
</comment>
<evidence type="ECO:0000256" key="7">
    <source>
        <dbReference type="PIRSR" id="PIRSR016262-1"/>
    </source>
</evidence>
<evidence type="ECO:0000256" key="4">
    <source>
        <dbReference type="ARBA" id="ARBA00024732"/>
    </source>
</evidence>
<dbReference type="InterPro" id="IPR045864">
    <property type="entry name" value="aa-tRNA-synth_II/BPL/LPL"/>
</dbReference>
<protein>
    <recommendedName>
        <fullName evidence="5 6">Octanoyltransferase</fullName>
        <ecNumber evidence="5 6">2.3.1.181</ecNumber>
    </recommendedName>
    <alternativeName>
        <fullName evidence="5">Lipoate-protein ligase B</fullName>
    </alternativeName>
    <alternativeName>
        <fullName evidence="5">Lipoyl/octanoyl transferase</fullName>
    </alternativeName>
    <alternativeName>
        <fullName evidence="5">Octanoyl-[acyl-carrier-protein]-protein N-octanoyltransferase</fullName>
    </alternativeName>
</protein>
<reference evidence="11 12" key="1">
    <citation type="submission" date="2015-09" db="EMBL/GenBank/DDBJ databases">
        <title>Draft genome sequence of Kouleothrix aurantiaca JCM 19913.</title>
        <authorList>
            <person name="Hemp J."/>
        </authorList>
    </citation>
    <scope>NUCLEOTIDE SEQUENCE [LARGE SCALE GENOMIC DNA]</scope>
    <source>
        <strain evidence="11 12">COM-B</strain>
    </source>
</reference>
<dbReference type="PATRIC" id="fig|186479.3.peg.7936"/>
<evidence type="ECO:0000256" key="1">
    <source>
        <dbReference type="ARBA" id="ARBA00004821"/>
    </source>
</evidence>
<dbReference type="PANTHER" id="PTHR10993:SF7">
    <property type="entry name" value="LIPOYLTRANSFERASE 2, MITOCHONDRIAL-RELATED"/>
    <property type="match status" value="1"/>
</dbReference>
<keyword evidence="3 5" id="KW-0012">Acyltransferase</keyword>
<feature type="active site" description="Acyl-thioester intermediate" evidence="5 7">
    <location>
        <position position="183"/>
    </location>
</feature>
<keyword evidence="12" id="KW-1185">Reference proteome</keyword>
<dbReference type="SUPFAM" id="SSF55681">
    <property type="entry name" value="Class II aaRS and biotin synthetases"/>
    <property type="match status" value="1"/>
</dbReference>
<keyword evidence="2 5" id="KW-0808">Transferase</keyword>
<dbReference type="Pfam" id="PF21948">
    <property type="entry name" value="LplA-B_cat"/>
    <property type="match status" value="1"/>
</dbReference>
<dbReference type="InterPro" id="IPR004143">
    <property type="entry name" value="BPL_LPL_catalytic"/>
</dbReference>
<dbReference type="GO" id="GO:0009249">
    <property type="term" value="P:protein lipoylation"/>
    <property type="evidence" value="ECO:0007669"/>
    <property type="project" value="InterPro"/>
</dbReference>
<name>A0A0P9HE25_9CHLR</name>
<comment type="pathway">
    <text evidence="1 5 6">Protein modification; protein lipoylation via endogenous pathway; protein N(6)-(lipoyl)lysine from octanoyl-[acyl-carrier-protein]: step 1/2.</text>
</comment>
<comment type="catalytic activity">
    <reaction evidence="5 6">
        <text>octanoyl-[ACP] + L-lysyl-[protein] = N(6)-octanoyl-L-lysyl-[protein] + holo-[ACP] + H(+)</text>
        <dbReference type="Rhea" id="RHEA:17665"/>
        <dbReference type="Rhea" id="RHEA-COMP:9636"/>
        <dbReference type="Rhea" id="RHEA-COMP:9685"/>
        <dbReference type="Rhea" id="RHEA-COMP:9752"/>
        <dbReference type="Rhea" id="RHEA-COMP:9928"/>
        <dbReference type="ChEBI" id="CHEBI:15378"/>
        <dbReference type="ChEBI" id="CHEBI:29969"/>
        <dbReference type="ChEBI" id="CHEBI:64479"/>
        <dbReference type="ChEBI" id="CHEBI:78463"/>
        <dbReference type="ChEBI" id="CHEBI:78809"/>
        <dbReference type="EC" id="2.3.1.181"/>
    </reaction>
</comment>
<evidence type="ECO:0000256" key="8">
    <source>
        <dbReference type="PIRSR" id="PIRSR016262-2"/>
    </source>
</evidence>
<evidence type="ECO:0000259" key="10">
    <source>
        <dbReference type="PROSITE" id="PS51733"/>
    </source>
</evidence>
<accession>A0A0P9HE25</accession>
<dbReference type="PROSITE" id="PS01313">
    <property type="entry name" value="LIPB"/>
    <property type="match status" value="1"/>
</dbReference>
<keyword evidence="5" id="KW-0963">Cytoplasm</keyword>
<dbReference type="HAMAP" id="MF_00013">
    <property type="entry name" value="LipB"/>
    <property type="match status" value="1"/>
</dbReference>
<feature type="site" description="Lowers pKa of active site Cys" evidence="5 9">
    <location>
        <position position="148"/>
    </location>
</feature>